<accession>D9SJD6</accession>
<sequence precursor="true">MSRRSALQSSIPRSAPSLLIVEDDEALANYLTYAMTEDGYQVVCALDRSQALKISPQPLLALVDLGLPPAANRITEGLFLIDALLTNQPHCKIIVITGQDEESAALEAVRRGAFDFLSKPASMNDIKTAVKRASLFLHHEEHLSESGEERLHITVKLSDGPKNTGDAAEEKIVRGVMAEVNGNVTEAANRLGLVRENLYYYLKKYGIQLHKA</sequence>
<reference evidence="8 9" key="1">
    <citation type="submission" date="2010-08" db="EMBL/GenBank/DDBJ databases">
        <title>Complete sequence of Gallionella capsiferriformans ES-2.</title>
        <authorList>
            <consortium name="US DOE Joint Genome Institute"/>
            <person name="Lucas S."/>
            <person name="Copeland A."/>
            <person name="Lapidus A."/>
            <person name="Cheng J.-F."/>
            <person name="Bruce D."/>
            <person name="Goodwin L."/>
            <person name="Pitluck S."/>
            <person name="Chertkov O."/>
            <person name="Davenport K.W."/>
            <person name="Detter J.C."/>
            <person name="Han C."/>
            <person name="Tapia R."/>
            <person name="Land M."/>
            <person name="Hauser L."/>
            <person name="Chang Y.-J."/>
            <person name="Jeffries C."/>
            <person name="Kyrpides N."/>
            <person name="Ivanova N."/>
            <person name="Mikhailova N."/>
            <person name="Shelobolina E.S."/>
            <person name="Picardal F."/>
            <person name="Roden E."/>
            <person name="Emerson D."/>
            <person name="Woyke T."/>
        </authorList>
    </citation>
    <scope>NUCLEOTIDE SEQUENCE [LARGE SCALE GENOMIC DNA]</scope>
    <source>
        <strain evidence="8 9">ES-2</strain>
    </source>
</reference>
<dbReference type="GO" id="GO:0032993">
    <property type="term" value="C:protein-DNA complex"/>
    <property type="evidence" value="ECO:0007669"/>
    <property type="project" value="TreeGrafter"/>
</dbReference>
<gene>
    <name evidence="8" type="ordered locus">Galf_2321</name>
</gene>
<dbReference type="SMART" id="SM00448">
    <property type="entry name" value="REC"/>
    <property type="match status" value="1"/>
</dbReference>
<dbReference type="Proteomes" id="UP000001235">
    <property type="component" value="Chromosome"/>
</dbReference>
<evidence type="ECO:0000256" key="3">
    <source>
        <dbReference type="ARBA" id="ARBA00023015"/>
    </source>
</evidence>
<dbReference type="InterPro" id="IPR001789">
    <property type="entry name" value="Sig_transdc_resp-reg_receiver"/>
</dbReference>
<dbReference type="AlphaFoldDB" id="D9SJD6"/>
<keyword evidence="3" id="KW-0805">Transcription regulation</keyword>
<dbReference type="OrthoDB" id="9802426at2"/>
<keyword evidence="9" id="KW-1185">Reference proteome</keyword>
<evidence type="ECO:0000313" key="8">
    <source>
        <dbReference type="EMBL" id="ADL56324.1"/>
    </source>
</evidence>
<keyword evidence="4" id="KW-0238">DNA-binding</keyword>
<dbReference type="eggNOG" id="COG4567">
    <property type="taxonomic scope" value="Bacteria"/>
</dbReference>
<evidence type="ECO:0000256" key="2">
    <source>
        <dbReference type="ARBA" id="ARBA00023012"/>
    </source>
</evidence>
<keyword evidence="2" id="KW-0902">Two-component regulatory system</keyword>
<keyword evidence="1 6" id="KW-0597">Phosphoprotein</keyword>
<dbReference type="Pfam" id="PF02954">
    <property type="entry name" value="HTH_8"/>
    <property type="match status" value="1"/>
</dbReference>
<dbReference type="GO" id="GO:0000976">
    <property type="term" value="F:transcription cis-regulatory region binding"/>
    <property type="evidence" value="ECO:0007669"/>
    <property type="project" value="TreeGrafter"/>
</dbReference>
<dbReference type="Gene3D" id="3.40.50.2300">
    <property type="match status" value="1"/>
</dbReference>
<protein>
    <submittedName>
        <fullName evidence="8">Two component transcriptional regulator, Fis family</fullName>
    </submittedName>
</protein>
<evidence type="ECO:0000256" key="1">
    <source>
        <dbReference type="ARBA" id="ARBA00022553"/>
    </source>
</evidence>
<dbReference type="GO" id="GO:0006355">
    <property type="term" value="P:regulation of DNA-templated transcription"/>
    <property type="evidence" value="ECO:0007669"/>
    <property type="project" value="TreeGrafter"/>
</dbReference>
<proteinExistence type="predicted"/>
<dbReference type="PROSITE" id="PS50110">
    <property type="entry name" value="RESPONSE_REGULATORY"/>
    <property type="match status" value="1"/>
</dbReference>
<keyword evidence="5" id="KW-0804">Transcription</keyword>
<evidence type="ECO:0000313" key="9">
    <source>
        <dbReference type="Proteomes" id="UP000001235"/>
    </source>
</evidence>
<dbReference type="GO" id="GO:0000156">
    <property type="term" value="F:phosphorelay response regulator activity"/>
    <property type="evidence" value="ECO:0007669"/>
    <property type="project" value="TreeGrafter"/>
</dbReference>
<feature type="domain" description="Response regulatory" evidence="7">
    <location>
        <begin position="17"/>
        <end position="134"/>
    </location>
</feature>
<dbReference type="HOGENOM" id="CLU_000445_69_6_4"/>
<dbReference type="PRINTS" id="PR01590">
    <property type="entry name" value="HTHFIS"/>
</dbReference>
<dbReference type="PANTHER" id="PTHR48111:SF1">
    <property type="entry name" value="TWO-COMPONENT RESPONSE REGULATOR ORR33"/>
    <property type="match status" value="1"/>
</dbReference>
<dbReference type="EMBL" id="CP002159">
    <property type="protein sequence ID" value="ADL56324.1"/>
    <property type="molecule type" value="Genomic_DNA"/>
</dbReference>
<dbReference type="InterPro" id="IPR002197">
    <property type="entry name" value="HTH_Fis"/>
</dbReference>
<evidence type="ECO:0000256" key="4">
    <source>
        <dbReference type="ARBA" id="ARBA00023125"/>
    </source>
</evidence>
<dbReference type="SUPFAM" id="SSF46689">
    <property type="entry name" value="Homeodomain-like"/>
    <property type="match status" value="1"/>
</dbReference>
<organism evidence="8 9">
    <name type="scientific">Gallionella capsiferriformans (strain ES-2)</name>
    <name type="common">Gallionella ferruginea capsiferriformans (strain ES-2)</name>
    <dbReference type="NCBI Taxonomy" id="395494"/>
    <lineage>
        <taxon>Bacteria</taxon>
        <taxon>Pseudomonadati</taxon>
        <taxon>Pseudomonadota</taxon>
        <taxon>Betaproteobacteria</taxon>
        <taxon>Nitrosomonadales</taxon>
        <taxon>Gallionellaceae</taxon>
        <taxon>Gallionella</taxon>
    </lineage>
</organism>
<dbReference type="SUPFAM" id="SSF52172">
    <property type="entry name" value="CheY-like"/>
    <property type="match status" value="1"/>
</dbReference>
<dbReference type="STRING" id="395494.Galf_2321"/>
<evidence type="ECO:0000256" key="6">
    <source>
        <dbReference type="PROSITE-ProRule" id="PRU00169"/>
    </source>
</evidence>
<dbReference type="InterPro" id="IPR039420">
    <property type="entry name" value="WalR-like"/>
</dbReference>
<dbReference type="RefSeq" id="WP_013294247.1">
    <property type="nucleotide sequence ID" value="NC_014394.1"/>
</dbReference>
<feature type="modified residue" description="4-aspartylphosphate" evidence="6">
    <location>
        <position position="64"/>
    </location>
</feature>
<dbReference type="KEGG" id="gca:Galf_2321"/>
<dbReference type="Gene3D" id="1.10.10.60">
    <property type="entry name" value="Homeodomain-like"/>
    <property type="match status" value="1"/>
</dbReference>
<dbReference type="Pfam" id="PF00072">
    <property type="entry name" value="Response_reg"/>
    <property type="match status" value="1"/>
</dbReference>
<name>D9SJD6_GALCS</name>
<dbReference type="PANTHER" id="PTHR48111">
    <property type="entry name" value="REGULATOR OF RPOS"/>
    <property type="match status" value="1"/>
</dbReference>
<dbReference type="InterPro" id="IPR009057">
    <property type="entry name" value="Homeodomain-like_sf"/>
</dbReference>
<dbReference type="InterPro" id="IPR011006">
    <property type="entry name" value="CheY-like_superfamily"/>
</dbReference>
<dbReference type="GO" id="GO:0005829">
    <property type="term" value="C:cytosol"/>
    <property type="evidence" value="ECO:0007669"/>
    <property type="project" value="TreeGrafter"/>
</dbReference>
<evidence type="ECO:0000256" key="5">
    <source>
        <dbReference type="ARBA" id="ARBA00023163"/>
    </source>
</evidence>
<evidence type="ECO:0000259" key="7">
    <source>
        <dbReference type="PROSITE" id="PS50110"/>
    </source>
</evidence>